<dbReference type="AlphaFoldDB" id="A0A7G2CM64"/>
<keyword evidence="2" id="KW-1185">Reference proteome</keyword>
<dbReference type="VEuPathDB" id="TriTrypDB:ADEAN_000766200"/>
<reference evidence="1 2" key="1">
    <citation type="submission" date="2020-08" db="EMBL/GenBank/DDBJ databases">
        <authorList>
            <person name="Newling K."/>
            <person name="Davey J."/>
            <person name="Forrester S."/>
        </authorList>
    </citation>
    <scope>NUCLEOTIDE SEQUENCE [LARGE SCALE GENOMIC DNA]</scope>
    <source>
        <strain evidence="2">Crithidia deanei Carvalho (ATCC PRA-265)</strain>
    </source>
</reference>
<evidence type="ECO:0000313" key="1">
    <source>
        <dbReference type="EMBL" id="CAD2220147.1"/>
    </source>
</evidence>
<proteinExistence type="predicted"/>
<protein>
    <submittedName>
        <fullName evidence="1">Uncharacterized protein</fullName>
    </submittedName>
</protein>
<accession>A0A7G2CM64</accession>
<dbReference type="EMBL" id="LR877160">
    <property type="protein sequence ID" value="CAD2220147.1"/>
    <property type="molecule type" value="Genomic_DNA"/>
</dbReference>
<dbReference type="Proteomes" id="UP000515908">
    <property type="component" value="Chromosome 16"/>
</dbReference>
<sequence length="270" mass="31140">MPPKKKLPRKGKARQGELDLETAAEERIDAVTAEPLGEKFIEVISPDGTLKLFYNTSTLIRIALHKNGFMQPPHFREPMNPSMIKKIEQIEGKAFSFHEDIHRHDGEEDGAAIVHRHVFFDQIMDEFYLLNPAELFVCPVCYAHYVEHYYIPAHAAGGEPVEYIDDGATPVVDPLQVLNHMLRHPLHPQEEAVDVDEEGEETHPDSVLPLIVFRSAAKLKKHLKLHHDVFVTKVSEEYKLKPMLNTYFFAFNQLNEIKFKEGKLRKKSWR</sequence>
<name>A0A7G2CM64_9TRYP</name>
<organism evidence="1 2">
    <name type="scientific">Angomonas deanei</name>
    <dbReference type="NCBI Taxonomy" id="59799"/>
    <lineage>
        <taxon>Eukaryota</taxon>
        <taxon>Discoba</taxon>
        <taxon>Euglenozoa</taxon>
        <taxon>Kinetoplastea</taxon>
        <taxon>Metakinetoplastina</taxon>
        <taxon>Trypanosomatida</taxon>
        <taxon>Trypanosomatidae</taxon>
        <taxon>Strigomonadinae</taxon>
        <taxon>Angomonas</taxon>
    </lineage>
</organism>
<evidence type="ECO:0000313" key="2">
    <source>
        <dbReference type="Proteomes" id="UP000515908"/>
    </source>
</evidence>
<gene>
    <name evidence="1" type="ORF">ADEAN_000766200</name>
</gene>